<dbReference type="PIRSF" id="PIRSF037420">
    <property type="entry name" value="PQQ_syn_pqqE"/>
    <property type="match status" value="1"/>
</dbReference>
<dbReference type="SUPFAM" id="SSF102114">
    <property type="entry name" value="Radical SAM enzymes"/>
    <property type="match status" value="1"/>
</dbReference>
<evidence type="ECO:0000256" key="5">
    <source>
        <dbReference type="ARBA" id="ARBA00023004"/>
    </source>
</evidence>
<evidence type="ECO:0000256" key="2">
    <source>
        <dbReference type="ARBA" id="ARBA00022485"/>
    </source>
</evidence>
<dbReference type="InterPro" id="IPR013785">
    <property type="entry name" value="Aldolase_TIM"/>
</dbReference>
<dbReference type="Gene3D" id="3.20.20.70">
    <property type="entry name" value="Aldolase class I"/>
    <property type="match status" value="1"/>
</dbReference>
<dbReference type="GO" id="GO:0051539">
    <property type="term" value="F:4 iron, 4 sulfur cluster binding"/>
    <property type="evidence" value="ECO:0007669"/>
    <property type="project" value="UniProtKB-KW"/>
</dbReference>
<evidence type="ECO:0000313" key="8">
    <source>
        <dbReference type="EMBL" id="MPL93899.1"/>
    </source>
</evidence>
<dbReference type="InterPro" id="IPR007197">
    <property type="entry name" value="rSAM"/>
</dbReference>
<dbReference type="FunFam" id="3.20.20.70:FF:000188">
    <property type="entry name" value="Mycofactocin radical SAM maturase MftC"/>
    <property type="match status" value="1"/>
</dbReference>
<dbReference type="PROSITE" id="PS51918">
    <property type="entry name" value="RADICAL_SAM"/>
    <property type="match status" value="1"/>
</dbReference>
<dbReference type="InterPro" id="IPR050377">
    <property type="entry name" value="Radical_SAM_PqqE_MftC-like"/>
</dbReference>
<evidence type="ECO:0000259" key="7">
    <source>
        <dbReference type="PROSITE" id="PS51918"/>
    </source>
</evidence>
<evidence type="ECO:0000256" key="4">
    <source>
        <dbReference type="ARBA" id="ARBA00022723"/>
    </source>
</evidence>
<dbReference type="GO" id="GO:0046872">
    <property type="term" value="F:metal ion binding"/>
    <property type="evidence" value="ECO:0007669"/>
    <property type="project" value="UniProtKB-KW"/>
</dbReference>
<proteinExistence type="predicted"/>
<keyword evidence="2" id="KW-0004">4Fe-4S</keyword>
<dbReference type="SFLD" id="SFLDG01067">
    <property type="entry name" value="SPASM/twitch_domain_containing"/>
    <property type="match status" value="1"/>
</dbReference>
<gene>
    <name evidence="8" type="primary">mftC_6</name>
    <name evidence="8" type="ORF">SDC9_40047</name>
</gene>
<keyword evidence="3" id="KW-0949">S-adenosyl-L-methionine</keyword>
<reference evidence="8" key="1">
    <citation type="submission" date="2019-08" db="EMBL/GenBank/DDBJ databases">
        <authorList>
            <person name="Kucharzyk K."/>
            <person name="Murdoch R.W."/>
            <person name="Higgins S."/>
            <person name="Loffler F."/>
        </authorList>
    </citation>
    <scope>NUCLEOTIDE SEQUENCE</scope>
</reference>
<dbReference type="SFLD" id="SFLDS00029">
    <property type="entry name" value="Radical_SAM"/>
    <property type="match status" value="1"/>
</dbReference>
<dbReference type="EMBL" id="VSSQ01000407">
    <property type="protein sequence ID" value="MPL93899.1"/>
    <property type="molecule type" value="Genomic_DNA"/>
</dbReference>
<name>A0A644VR85_9ZZZZ</name>
<dbReference type="AlphaFoldDB" id="A0A644VR85"/>
<dbReference type="PANTHER" id="PTHR11228">
    <property type="entry name" value="RADICAL SAM DOMAIN PROTEIN"/>
    <property type="match status" value="1"/>
</dbReference>
<dbReference type="SFLD" id="SFLDG01386">
    <property type="entry name" value="main_SPASM_domain-containing"/>
    <property type="match status" value="1"/>
</dbReference>
<keyword evidence="6" id="KW-0411">Iron-sulfur</keyword>
<organism evidence="8">
    <name type="scientific">bioreactor metagenome</name>
    <dbReference type="NCBI Taxonomy" id="1076179"/>
    <lineage>
        <taxon>unclassified sequences</taxon>
        <taxon>metagenomes</taxon>
        <taxon>ecological metagenomes</taxon>
    </lineage>
</organism>
<sequence length="388" mass="42017">MISLTKLLLDREHFGDRLRYHGGAPAPAGAAPGLGPVVVWNCTRACNLACRHCYASATPGKSANELSTEEGRAFLESLAAFRVPAVLLSGGEPLMREDVFHLLEYGASLGLRMVLSTNGTLIGSATAQRLRSAGVSYAGISLDGLEAVNDAFRGTKGAFEKTLAAFRHCRAAGQKAGLRLSLTRTTVRELPAIFRLVEEEGISRVCLYHLVSAGRGSDLQGEDLTHKETRDALDFLIEKTLDFGGRGVDTEILTVDNHCDGLYVFLKMRERDPERAERIFGLLGRSGGNRSGMAIGAVDWEGNVTIDQFTRSIILGNIREKGFSDIWRGEGDSFLAMVRDRKAHLGGRCGACRRQEQCNGNLRARALAAGDFWGPDPACYLTDGEIGL</sequence>
<evidence type="ECO:0000256" key="6">
    <source>
        <dbReference type="ARBA" id="ARBA00023014"/>
    </source>
</evidence>
<dbReference type="GO" id="GO:0016740">
    <property type="term" value="F:transferase activity"/>
    <property type="evidence" value="ECO:0007669"/>
    <property type="project" value="UniProtKB-KW"/>
</dbReference>
<dbReference type="InterPro" id="IPR017200">
    <property type="entry name" value="PqqE-like"/>
</dbReference>
<keyword evidence="5" id="KW-0408">Iron</keyword>
<dbReference type="Pfam" id="PF13186">
    <property type="entry name" value="SPASM"/>
    <property type="match status" value="1"/>
</dbReference>
<dbReference type="InterPro" id="IPR058240">
    <property type="entry name" value="rSAM_sf"/>
</dbReference>
<dbReference type="PANTHER" id="PTHR11228:SF7">
    <property type="entry name" value="PQQA PEPTIDE CYCLASE"/>
    <property type="match status" value="1"/>
</dbReference>
<dbReference type="GO" id="GO:0006783">
    <property type="term" value="P:heme biosynthetic process"/>
    <property type="evidence" value="ECO:0007669"/>
    <property type="project" value="TreeGrafter"/>
</dbReference>
<keyword evidence="4" id="KW-0479">Metal-binding</keyword>
<dbReference type="Pfam" id="PF04055">
    <property type="entry name" value="Radical_SAM"/>
    <property type="match status" value="1"/>
</dbReference>
<accession>A0A644VR85</accession>
<dbReference type="InterPro" id="IPR023885">
    <property type="entry name" value="4Fe4S-binding_SPASM_dom"/>
</dbReference>
<comment type="caution">
    <text evidence="8">The sequence shown here is derived from an EMBL/GenBank/DDBJ whole genome shotgun (WGS) entry which is preliminary data.</text>
</comment>
<feature type="domain" description="Radical SAM core" evidence="7">
    <location>
        <begin position="32"/>
        <end position="246"/>
    </location>
</feature>
<evidence type="ECO:0000256" key="1">
    <source>
        <dbReference type="ARBA" id="ARBA00001966"/>
    </source>
</evidence>
<protein>
    <submittedName>
        <fullName evidence="8">Putative mycofactocin radical SAM maturase MftC</fullName>
        <ecNumber evidence="8">2.-.-.-</ecNumber>
    </submittedName>
</protein>
<comment type="cofactor">
    <cofactor evidence="1">
        <name>[4Fe-4S] cluster</name>
        <dbReference type="ChEBI" id="CHEBI:49883"/>
    </cofactor>
</comment>
<evidence type="ECO:0000256" key="3">
    <source>
        <dbReference type="ARBA" id="ARBA00022691"/>
    </source>
</evidence>
<keyword evidence="8" id="KW-0808">Transferase</keyword>
<dbReference type="EC" id="2.-.-.-" evidence="8"/>
<dbReference type="CDD" id="cd01335">
    <property type="entry name" value="Radical_SAM"/>
    <property type="match status" value="1"/>
</dbReference>